<proteinExistence type="predicted"/>
<comment type="caution">
    <text evidence="2">The sequence shown here is derived from an EMBL/GenBank/DDBJ whole genome shotgun (WGS) entry which is preliminary data.</text>
</comment>
<feature type="chain" id="PRO_5025601535" evidence="1">
    <location>
        <begin position="20"/>
        <end position="167"/>
    </location>
</feature>
<dbReference type="EMBL" id="JAAGAX010000011">
    <property type="protein sequence ID" value="KAF2299026.1"/>
    <property type="molecule type" value="Genomic_DNA"/>
</dbReference>
<gene>
    <name evidence="2" type="ORF">GH714_030068</name>
</gene>
<evidence type="ECO:0000256" key="1">
    <source>
        <dbReference type="SAM" id="SignalP"/>
    </source>
</evidence>
<sequence length="167" mass="18513">MSALLVCLLICFLMHACNARHIGLSAKETRKQDFAKDAHKVNLCETSVSSEMTPPIPEEFEAKEREKVGKIDRRTIHENFLGTGTYPKNVEALFKEEEGTKKAPSGAGHELIVSSQSHLQQIIKIEGSAPSDTKKALELSENGIVEDAVVMDYAQPHRKPPIHNEKP</sequence>
<dbReference type="AlphaFoldDB" id="A0A6A6LG67"/>
<keyword evidence="3" id="KW-1185">Reference proteome</keyword>
<keyword evidence="1" id="KW-0732">Signal</keyword>
<reference evidence="2 3" key="1">
    <citation type="journal article" date="2020" name="Mol. Plant">
        <title>The Chromosome-Based Rubber Tree Genome Provides New Insights into Spurge Genome Evolution and Rubber Biosynthesis.</title>
        <authorList>
            <person name="Liu J."/>
            <person name="Shi C."/>
            <person name="Shi C.C."/>
            <person name="Li W."/>
            <person name="Zhang Q.J."/>
            <person name="Zhang Y."/>
            <person name="Li K."/>
            <person name="Lu H.F."/>
            <person name="Shi C."/>
            <person name="Zhu S.T."/>
            <person name="Xiao Z.Y."/>
            <person name="Nan H."/>
            <person name="Yue Y."/>
            <person name="Zhu X.G."/>
            <person name="Wu Y."/>
            <person name="Hong X.N."/>
            <person name="Fan G.Y."/>
            <person name="Tong Y."/>
            <person name="Zhang D."/>
            <person name="Mao C.L."/>
            <person name="Liu Y.L."/>
            <person name="Hao S.J."/>
            <person name="Liu W.Q."/>
            <person name="Lv M.Q."/>
            <person name="Zhang H.B."/>
            <person name="Liu Y."/>
            <person name="Hu-Tang G.R."/>
            <person name="Wang J.P."/>
            <person name="Wang J.H."/>
            <person name="Sun Y.H."/>
            <person name="Ni S.B."/>
            <person name="Chen W.B."/>
            <person name="Zhang X.C."/>
            <person name="Jiao Y.N."/>
            <person name="Eichler E.E."/>
            <person name="Li G.H."/>
            <person name="Liu X."/>
            <person name="Gao L.Z."/>
        </authorList>
    </citation>
    <scope>NUCLEOTIDE SEQUENCE [LARGE SCALE GENOMIC DNA]</scope>
    <source>
        <strain evidence="3">cv. GT1</strain>
        <tissue evidence="2">Leaf</tissue>
    </source>
</reference>
<accession>A0A6A6LG67</accession>
<name>A0A6A6LG67_HEVBR</name>
<dbReference type="InterPro" id="IPR053313">
    <property type="entry name" value="RGF"/>
</dbReference>
<dbReference type="PANTHER" id="PTHR34961:SF7">
    <property type="entry name" value="TRANSMEMBRANE PROTEIN"/>
    <property type="match status" value="1"/>
</dbReference>
<evidence type="ECO:0000313" key="3">
    <source>
        <dbReference type="Proteomes" id="UP000467840"/>
    </source>
</evidence>
<feature type="signal peptide" evidence="1">
    <location>
        <begin position="1"/>
        <end position="19"/>
    </location>
</feature>
<dbReference type="Proteomes" id="UP000467840">
    <property type="component" value="Chromosome 1"/>
</dbReference>
<evidence type="ECO:0000313" key="2">
    <source>
        <dbReference type="EMBL" id="KAF2299026.1"/>
    </source>
</evidence>
<dbReference type="PANTHER" id="PTHR34961">
    <property type="entry name" value="TRANSMEMBRANE PROTEIN"/>
    <property type="match status" value="1"/>
</dbReference>
<protein>
    <submittedName>
        <fullName evidence="2">Uncharacterized protein</fullName>
    </submittedName>
</protein>
<organism evidence="2 3">
    <name type="scientific">Hevea brasiliensis</name>
    <name type="common">Para rubber tree</name>
    <name type="synonym">Siphonia brasiliensis</name>
    <dbReference type="NCBI Taxonomy" id="3981"/>
    <lineage>
        <taxon>Eukaryota</taxon>
        <taxon>Viridiplantae</taxon>
        <taxon>Streptophyta</taxon>
        <taxon>Embryophyta</taxon>
        <taxon>Tracheophyta</taxon>
        <taxon>Spermatophyta</taxon>
        <taxon>Magnoliopsida</taxon>
        <taxon>eudicotyledons</taxon>
        <taxon>Gunneridae</taxon>
        <taxon>Pentapetalae</taxon>
        <taxon>rosids</taxon>
        <taxon>fabids</taxon>
        <taxon>Malpighiales</taxon>
        <taxon>Euphorbiaceae</taxon>
        <taxon>Crotonoideae</taxon>
        <taxon>Micrandreae</taxon>
        <taxon>Hevea</taxon>
    </lineage>
</organism>